<protein>
    <submittedName>
        <fullName evidence="2">Uncharacterized protein</fullName>
    </submittedName>
</protein>
<organism evidence="2 3">
    <name type="scientific">Actinomadura bangladeshensis</name>
    <dbReference type="NCBI Taxonomy" id="453573"/>
    <lineage>
        <taxon>Bacteria</taxon>
        <taxon>Bacillati</taxon>
        <taxon>Actinomycetota</taxon>
        <taxon>Actinomycetes</taxon>
        <taxon>Streptosporangiales</taxon>
        <taxon>Thermomonosporaceae</taxon>
        <taxon>Actinomadura</taxon>
    </lineage>
</organism>
<gene>
    <name evidence="2" type="ORF">G3I70_35660</name>
</gene>
<feature type="compositionally biased region" description="Basic and acidic residues" evidence="1">
    <location>
        <begin position="12"/>
        <end position="21"/>
    </location>
</feature>
<evidence type="ECO:0000256" key="1">
    <source>
        <dbReference type="SAM" id="MobiDB-lite"/>
    </source>
</evidence>
<name>A0A6L9QQQ3_9ACTN</name>
<evidence type="ECO:0000313" key="3">
    <source>
        <dbReference type="Proteomes" id="UP000475532"/>
    </source>
</evidence>
<dbReference type="Proteomes" id="UP000475532">
    <property type="component" value="Unassembled WGS sequence"/>
</dbReference>
<dbReference type="EMBL" id="JAAGLI010000968">
    <property type="protein sequence ID" value="NEA27799.1"/>
    <property type="molecule type" value="Genomic_DNA"/>
</dbReference>
<sequence length="93" mass="9894">TASAPPKPWRRTTRDISHEDDVLPVPAAETERPPATPRLETSAGSGKRALASGVRRPGAPAEFWQAAPATRPDIPQQNPAAIRRAAEEIANAP</sequence>
<accession>A0A6L9QQQ3</accession>
<proteinExistence type="predicted"/>
<feature type="non-terminal residue" evidence="2">
    <location>
        <position position="93"/>
    </location>
</feature>
<dbReference type="AlphaFoldDB" id="A0A6L9QQQ3"/>
<comment type="caution">
    <text evidence="2">The sequence shown here is derived from an EMBL/GenBank/DDBJ whole genome shotgun (WGS) entry which is preliminary data.</text>
</comment>
<evidence type="ECO:0000313" key="2">
    <source>
        <dbReference type="EMBL" id="NEA27799.1"/>
    </source>
</evidence>
<reference evidence="2 3" key="1">
    <citation type="submission" date="2020-01" db="EMBL/GenBank/DDBJ databases">
        <title>Insect and environment-associated Actinomycetes.</title>
        <authorList>
            <person name="Currrie C."/>
            <person name="Chevrette M."/>
            <person name="Carlson C."/>
            <person name="Stubbendieck R."/>
            <person name="Wendt-Pienkowski E."/>
        </authorList>
    </citation>
    <scope>NUCLEOTIDE SEQUENCE [LARGE SCALE GENOMIC DNA]</scope>
    <source>
        <strain evidence="2 3">SID10258</strain>
    </source>
</reference>
<dbReference type="RefSeq" id="WP_203597315.1">
    <property type="nucleotide sequence ID" value="NZ_JAAGLI010000968.1"/>
</dbReference>
<feature type="non-terminal residue" evidence="2">
    <location>
        <position position="1"/>
    </location>
</feature>
<feature type="region of interest" description="Disordered" evidence="1">
    <location>
        <begin position="1"/>
        <end position="58"/>
    </location>
</feature>